<organism evidence="1 2">
    <name type="scientific">Candidatus Nanohalococcus occultus</name>
    <dbReference type="NCBI Taxonomy" id="2978047"/>
    <lineage>
        <taxon>Archaea</taxon>
        <taxon>Candidatus Nanohalarchaeota</taxon>
        <taxon>Candidatus Nanohalarchaeota incertae sedis</taxon>
        <taxon>Candidatus Nanohalococcus</taxon>
    </lineage>
</organism>
<reference evidence="1 2" key="1">
    <citation type="submission" date="2022-09" db="EMBL/GenBank/DDBJ databases">
        <title>Xylan utilization by haloarchaea-nanohaloarchaea associations.</title>
        <authorList>
            <person name="Yakimov M."/>
        </authorList>
    </citation>
    <scope>NUCLEOTIDE SEQUENCE [LARGE SCALE GENOMIC DNA]</scope>
    <source>
        <strain evidence="1 2">SVXNc</strain>
    </source>
</reference>
<dbReference type="RefSeq" id="WP_347721653.1">
    <property type="nucleotide sequence ID" value="NZ_CP104395.1"/>
</dbReference>
<evidence type="ECO:0000313" key="1">
    <source>
        <dbReference type="EMBL" id="WEL19821.1"/>
    </source>
</evidence>
<proteinExistence type="predicted"/>
<gene>
    <name evidence="1" type="ORF">SVXNc_0814</name>
</gene>
<evidence type="ECO:0000313" key="2">
    <source>
        <dbReference type="Proteomes" id="UP001218034"/>
    </source>
</evidence>
<sequence>MALNREKGQAFILGTVVFTSLFLIALLPSGPQIRSGDTSNIQSFFQKSFNEQKKMFNNEIGRNNSADHLTRKLYVYNQFIKQSTGLKGGSYRSYQFFVLPGKDEGVFINFQPENIDVSVFDGTWENTTVESFQYEEYSLNTDGNVSLELTEKSHSYEFRAYKPRLVFWMEMRRQTQSVENRYTG</sequence>
<dbReference type="EMBL" id="CP104395">
    <property type="protein sequence ID" value="WEL19821.1"/>
    <property type="molecule type" value="Genomic_DNA"/>
</dbReference>
<dbReference type="GeneID" id="90590251"/>
<dbReference type="Proteomes" id="UP001218034">
    <property type="component" value="Chromosome"/>
</dbReference>
<name>A0ABY8CJF9_9ARCH</name>
<keyword evidence="2" id="KW-1185">Reference proteome</keyword>
<accession>A0ABY8CJF9</accession>
<protein>
    <submittedName>
        <fullName evidence="1">Uncharacterized protein</fullName>
    </submittedName>
</protein>